<gene>
    <name evidence="1" type="ORF">CA12_00400</name>
</gene>
<evidence type="ECO:0000313" key="2">
    <source>
        <dbReference type="Proteomes" id="UP000318741"/>
    </source>
</evidence>
<accession>A0A517P3M4</accession>
<dbReference type="EMBL" id="CP036265">
    <property type="protein sequence ID" value="QDT13972.1"/>
    <property type="molecule type" value="Genomic_DNA"/>
</dbReference>
<evidence type="ECO:0000313" key="1">
    <source>
        <dbReference type="EMBL" id="QDT13972.1"/>
    </source>
</evidence>
<dbReference type="AlphaFoldDB" id="A0A517P3M4"/>
<reference evidence="1 2" key="1">
    <citation type="submission" date="2019-02" db="EMBL/GenBank/DDBJ databases">
        <title>Deep-cultivation of Planctomycetes and their phenomic and genomic characterization uncovers novel biology.</title>
        <authorList>
            <person name="Wiegand S."/>
            <person name="Jogler M."/>
            <person name="Boedeker C."/>
            <person name="Pinto D."/>
            <person name="Vollmers J."/>
            <person name="Rivas-Marin E."/>
            <person name="Kohn T."/>
            <person name="Peeters S.H."/>
            <person name="Heuer A."/>
            <person name="Rast P."/>
            <person name="Oberbeckmann S."/>
            <person name="Bunk B."/>
            <person name="Jeske O."/>
            <person name="Meyerdierks A."/>
            <person name="Storesund J.E."/>
            <person name="Kallscheuer N."/>
            <person name="Luecker S."/>
            <person name="Lage O.M."/>
            <person name="Pohl T."/>
            <person name="Merkel B.J."/>
            <person name="Hornburger P."/>
            <person name="Mueller R.-W."/>
            <person name="Bruemmer F."/>
            <person name="Labrenz M."/>
            <person name="Spormann A.M."/>
            <person name="Op den Camp H."/>
            <person name="Overmann J."/>
            <person name="Amann R."/>
            <person name="Jetten M.S.M."/>
            <person name="Mascher T."/>
            <person name="Medema M.H."/>
            <person name="Devos D.P."/>
            <person name="Kaster A.-K."/>
            <person name="Ovreas L."/>
            <person name="Rohde M."/>
            <person name="Galperin M.Y."/>
            <person name="Jogler C."/>
        </authorList>
    </citation>
    <scope>NUCLEOTIDE SEQUENCE [LARGE SCALE GENOMIC DNA]</scope>
    <source>
        <strain evidence="1 2">CA12</strain>
    </source>
</reference>
<dbReference type="KEGG" id="acaf:CA12_00400"/>
<proteinExistence type="predicted"/>
<name>A0A517P3M4_9PLAN</name>
<organism evidence="1 2">
    <name type="scientific">Alienimonas californiensis</name>
    <dbReference type="NCBI Taxonomy" id="2527989"/>
    <lineage>
        <taxon>Bacteria</taxon>
        <taxon>Pseudomonadati</taxon>
        <taxon>Planctomycetota</taxon>
        <taxon>Planctomycetia</taxon>
        <taxon>Planctomycetales</taxon>
        <taxon>Planctomycetaceae</taxon>
        <taxon>Alienimonas</taxon>
    </lineage>
</organism>
<sequence length="32" mass="3520">MGMYRSFISVGLAAVYRSLIKAKAFTPPSELD</sequence>
<keyword evidence="2" id="KW-1185">Reference proteome</keyword>
<protein>
    <submittedName>
        <fullName evidence="1">Uncharacterized protein</fullName>
    </submittedName>
</protein>
<dbReference type="Proteomes" id="UP000318741">
    <property type="component" value="Chromosome"/>
</dbReference>